<dbReference type="RefSeq" id="WP_315690311.1">
    <property type="nucleotide sequence ID" value="NZ_JBBWYZ010000030.1"/>
</dbReference>
<name>A0ABU9ET05_LIMFS</name>
<gene>
    <name evidence="2" type="ORF">AAEJ74_26645</name>
</gene>
<evidence type="ECO:0000313" key="3">
    <source>
        <dbReference type="Proteomes" id="UP001387447"/>
    </source>
</evidence>
<keyword evidence="1" id="KW-0812">Transmembrane</keyword>
<comment type="caution">
    <text evidence="2">The sequence shown here is derived from an EMBL/GenBank/DDBJ whole genome shotgun (WGS) entry which is preliminary data.</text>
</comment>
<evidence type="ECO:0000256" key="1">
    <source>
        <dbReference type="SAM" id="Phobius"/>
    </source>
</evidence>
<reference evidence="2 3" key="1">
    <citation type="journal article" date="2024" name="Front. Microbiol.">
        <title>Transcriptomic insights into the dominance of two phototrophs throughout the water column of a tropical hypersaline-alkaline crater lake (Dziani Dzaha, Mayotte).</title>
        <authorList>
            <person name="Duperron S."/>
            <person name="Halary S."/>
            <person name="Bouly J.-P."/>
            <person name="Roussel T."/>
            <person name="Hugoni M."/>
            <person name="Bruto M."/>
            <person name="Oger P."/>
            <person name="Duval C."/>
            <person name="Woo A."/>
            <person name="Jezequiel D."/>
            <person name="Ader M."/>
            <person name="Leboulanger C."/>
            <person name="Agogue H."/>
            <person name="Grossi V."/>
            <person name="Trousselier M."/>
            <person name="Bernard C."/>
        </authorList>
    </citation>
    <scope>NUCLEOTIDE SEQUENCE [LARGE SCALE GENOMIC DNA]</scope>
    <source>
        <strain evidence="2 3">PMC 851.14</strain>
    </source>
</reference>
<proteinExistence type="predicted"/>
<feature type="transmembrane region" description="Helical" evidence="1">
    <location>
        <begin position="83"/>
        <end position="101"/>
    </location>
</feature>
<evidence type="ECO:0000313" key="2">
    <source>
        <dbReference type="EMBL" id="MEK9515106.1"/>
    </source>
</evidence>
<feature type="transmembrane region" description="Helical" evidence="1">
    <location>
        <begin position="107"/>
        <end position="128"/>
    </location>
</feature>
<keyword evidence="3" id="KW-1185">Reference proteome</keyword>
<accession>A0ABU9ET05</accession>
<organism evidence="2 3">
    <name type="scientific">Limnospira fusiformis PMC 851.14</name>
    <dbReference type="NCBI Taxonomy" id="2219512"/>
    <lineage>
        <taxon>Bacteria</taxon>
        <taxon>Bacillati</taxon>
        <taxon>Cyanobacteriota</taxon>
        <taxon>Cyanophyceae</taxon>
        <taxon>Oscillatoriophycideae</taxon>
        <taxon>Oscillatoriales</taxon>
        <taxon>Sirenicapillariaceae</taxon>
        <taxon>Limnospira</taxon>
    </lineage>
</organism>
<keyword evidence="1" id="KW-1133">Transmembrane helix</keyword>
<sequence length="131" mass="14578">MISSILNWLFSSILSWIFGLIVAAVICLIAFPIGIIGLTFNQGITKHSQIDQAIKKAQSEGYIINYDKVKALRNSANSDIESGFWGLFIMFIVYILIFLFIPKFFVASLWGLLPLFVGLLGGFIVPSLDPF</sequence>
<feature type="transmembrane region" description="Helical" evidence="1">
    <location>
        <begin position="13"/>
        <end position="40"/>
    </location>
</feature>
<dbReference type="EMBL" id="JBBWYZ010000030">
    <property type="protein sequence ID" value="MEK9515106.1"/>
    <property type="molecule type" value="Genomic_DNA"/>
</dbReference>
<dbReference type="Proteomes" id="UP001387447">
    <property type="component" value="Unassembled WGS sequence"/>
</dbReference>
<keyword evidence="1" id="KW-0472">Membrane</keyword>
<protein>
    <submittedName>
        <fullName evidence="2">Uncharacterized protein</fullName>
    </submittedName>
</protein>